<dbReference type="InParanoid" id="A0A7C8MS39"/>
<accession>A0A7C8MS39</accession>
<name>A0A7C8MS39_9PEZI</name>
<sequence>MNDNSDLVAAFDLEEFPRDESVICAGYLFELGSDSVTAPLPLDIHMRKLGKTILADLERPDDGWGRRNVLNALPKRLVPPTLPRTYKTTGWGFHVRLGVNFLFVACWTVGLVMLGLAFVPFWLVLIDEKDLQNAFIPASTLFSIAGMLLVWVALMQNKG</sequence>
<proteinExistence type="predicted"/>
<evidence type="ECO:0000313" key="2">
    <source>
        <dbReference type="EMBL" id="KAF2966947.1"/>
    </source>
</evidence>
<keyword evidence="1" id="KW-0472">Membrane</keyword>
<comment type="caution">
    <text evidence="2">The sequence shown here is derived from an EMBL/GenBank/DDBJ whole genome shotgun (WGS) entry which is preliminary data.</text>
</comment>
<reference evidence="2 3" key="1">
    <citation type="submission" date="2019-12" db="EMBL/GenBank/DDBJ databases">
        <title>Draft genome sequence of the ascomycete Xylaria multiplex DSM 110363.</title>
        <authorList>
            <person name="Buettner E."/>
            <person name="Kellner H."/>
        </authorList>
    </citation>
    <scope>NUCLEOTIDE SEQUENCE [LARGE SCALE GENOMIC DNA]</scope>
    <source>
        <strain evidence="2 3">DSM 110363</strain>
    </source>
</reference>
<dbReference type="OrthoDB" id="4062651at2759"/>
<keyword evidence="3" id="KW-1185">Reference proteome</keyword>
<feature type="transmembrane region" description="Helical" evidence="1">
    <location>
        <begin position="135"/>
        <end position="154"/>
    </location>
</feature>
<evidence type="ECO:0000313" key="3">
    <source>
        <dbReference type="Proteomes" id="UP000481858"/>
    </source>
</evidence>
<dbReference type="EMBL" id="WUBL01000077">
    <property type="protein sequence ID" value="KAF2966947.1"/>
    <property type="molecule type" value="Genomic_DNA"/>
</dbReference>
<dbReference type="Proteomes" id="UP000481858">
    <property type="component" value="Unassembled WGS sequence"/>
</dbReference>
<evidence type="ECO:0000256" key="1">
    <source>
        <dbReference type="SAM" id="Phobius"/>
    </source>
</evidence>
<gene>
    <name evidence="2" type="ORF">GQX73_g6607</name>
</gene>
<protein>
    <submittedName>
        <fullName evidence="2">Uncharacterized protein</fullName>
    </submittedName>
</protein>
<dbReference type="AlphaFoldDB" id="A0A7C8MS39"/>
<keyword evidence="1" id="KW-0812">Transmembrane</keyword>
<organism evidence="2 3">
    <name type="scientific">Xylaria multiplex</name>
    <dbReference type="NCBI Taxonomy" id="323545"/>
    <lineage>
        <taxon>Eukaryota</taxon>
        <taxon>Fungi</taxon>
        <taxon>Dikarya</taxon>
        <taxon>Ascomycota</taxon>
        <taxon>Pezizomycotina</taxon>
        <taxon>Sordariomycetes</taxon>
        <taxon>Xylariomycetidae</taxon>
        <taxon>Xylariales</taxon>
        <taxon>Xylariaceae</taxon>
        <taxon>Xylaria</taxon>
    </lineage>
</organism>
<keyword evidence="1" id="KW-1133">Transmembrane helix</keyword>
<feature type="transmembrane region" description="Helical" evidence="1">
    <location>
        <begin position="101"/>
        <end position="123"/>
    </location>
</feature>